<sequence length="332" mass="38008">MNCSGGERSTGGTKGSLRQAHHLDPPFSKDNTIHLPYSSISFDSLLPPIFRHDDRLCDPRRDVQTFLHSDLRTPKLNKIHRYLWLAGLPRPARSLHRQRLLGRVIYITEIPDEHLLWHETSVFIKPLPEYLLSYEIWKDKICQSEELHRSACGLLLSYAWLVSSRIDFNIACEIGLIPPEVKWDSWAVFIRDIVNCFDVDSRYEYGELRLSRLNSLYRLGIAGFSLRNLVYGYMSGSQRYTTFFQRNFGWILAVFVYVTVVLSALQVSLATERFGRDSRFQGFSSGVALVALGFVLTAVGAALAVWLALFGFHLVSTIQYCKKVDSQKQHTV</sequence>
<organism evidence="1 2">
    <name type="scientific">Colletotrichum truncatum</name>
    <name type="common">Anthracnose fungus</name>
    <name type="synonym">Colletotrichum capsici</name>
    <dbReference type="NCBI Taxonomy" id="5467"/>
    <lineage>
        <taxon>Eukaryota</taxon>
        <taxon>Fungi</taxon>
        <taxon>Dikarya</taxon>
        <taxon>Ascomycota</taxon>
        <taxon>Pezizomycotina</taxon>
        <taxon>Sordariomycetes</taxon>
        <taxon>Hypocreomycetidae</taxon>
        <taxon>Glomerellales</taxon>
        <taxon>Glomerellaceae</taxon>
        <taxon>Colletotrichum</taxon>
        <taxon>Colletotrichum truncatum species complex</taxon>
    </lineage>
</organism>
<comment type="caution">
    <text evidence="1">The sequence shown here is derived from an EMBL/GenBank/DDBJ whole genome shotgun (WGS) entry which is preliminary data.</text>
</comment>
<dbReference type="EMBL" id="VUJX02000004">
    <property type="protein sequence ID" value="KAL0937156.1"/>
    <property type="molecule type" value="Genomic_DNA"/>
</dbReference>
<keyword evidence="2" id="KW-1185">Reference proteome</keyword>
<evidence type="ECO:0000313" key="1">
    <source>
        <dbReference type="EMBL" id="KAL0937156.1"/>
    </source>
</evidence>
<dbReference type="Proteomes" id="UP000805649">
    <property type="component" value="Unassembled WGS sequence"/>
</dbReference>
<gene>
    <name evidence="1" type="ORF">CTRU02_206887</name>
</gene>
<proteinExistence type="predicted"/>
<protein>
    <submittedName>
        <fullName evidence="1">Uncharacterized protein</fullName>
    </submittedName>
</protein>
<accession>A0ACC3YYW4</accession>
<name>A0ACC3YYW4_COLTU</name>
<evidence type="ECO:0000313" key="2">
    <source>
        <dbReference type="Proteomes" id="UP000805649"/>
    </source>
</evidence>
<reference evidence="1 2" key="1">
    <citation type="journal article" date="2020" name="Phytopathology">
        <title>Genome Sequence Resources of Colletotrichum truncatum, C. plurivorum, C. musicola, and C. sojae: Four Species Pathogenic to Soybean (Glycine max).</title>
        <authorList>
            <person name="Rogerio F."/>
            <person name="Boufleur T.R."/>
            <person name="Ciampi-Guillardi M."/>
            <person name="Sukno S.A."/>
            <person name="Thon M.R."/>
            <person name="Massola Junior N.S."/>
            <person name="Baroncelli R."/>
        </authorList>
    </citation>
    <scope>NUCLEOTIDE SEQUENCE [LARGE SCALE GENOMIC DNA]</scope>
    <source>
        <strain evidence="1 2">CMES1059</strain>
    </source>
</reference>